<dbReference type="Proteomes" id="UP000591626">
    <property type="component" value="Unassembled WGS sequence"/>
</dbReference>
<organism evidence="10 11">
    <name type="scientific">Corynebacterium coyleae</name>
    <dbReference type="NCBI Taxonomy" id="53374"/>
    <lineage>
        <taxon>Bacteria</taxon>
        <taxon>Bacillati</taxon>
        <taxon>Actinomycetota</taxon>
        <taxon>Actinomycetes</taxon>
        <taxon>Mycobacteriales</taxon>
        <taxon>Corynebacteriaceae</taxon>
        <taxon>Corynebacterium</taxon>
    </lineage>
</organism>
<dbReference type="Gene3D" id="3.40.50.1010">
    <property type="entry name" value="5'-nuclease"/>
    <property type="match status" value="1"/>
</dbReference>
<feature type="binding site" evidence="8">
    <location>
        <position position="5"/>
    </location>
    <ligand>
        <name>Mg(2+)</name>
        <dbReference type="ChEBI" id="CHEBI:18420"/>
    </ligand>
</feature>
<keyword evidence="5 8" id="KW-0378">Hydrolase</keyword>
<dbReference type="Pfam" id="PF01850">
    <property type="entry name" value="PIN"/>
    <property type="match status" value="1"/>
</dbReference>
<dbReference type="PANTHER" id="PTHR33653:SF1">
    <property type="entry name" value="RIBONUCLEASE VAPC2"/>
    <property type="match status" value="1"/>
</dbReference>
<keyword evidence="3 8" id="KW-0540">Nuclease</keyword>
<dbReference type="SUPFAM" id="SSF88723">
    <property type="entry name" value="PIN domain-like"/>
    <property type="match status" value="1"/>
</dbReference>
<dbReference type="InterPro" id="IPR029060">
    <property type="entry name" value="PIN-like_dom_sf"/>
</dbReference>
<dbReference type="AlphaFoldDB" id="A0AAP7CCV2"/>
<sequence length="140" mass="15723">MIILDTNVVSELCRKAPHENVRRWAATTDPKQCITSITVGEIVRGVRSLPSGARRNEIQHVVFWQLSNFEQRNGVLAFDTDAAWAFGEIVVERKRMGRPIHDADAMIAAICRVHDAPLATRNLKDFEGTDVTLVDPWEGD</sequence>
<comment type="function">
    <text evidence="8">Toxic component of a toxin-antitoxin (TA) system. An RNase.</text>
</comment>
<keyword evidence="2 8" id="KW-1277">Toxin-antitoxin system</keyword>
<dbReference type="PANTHER" id="PTHR33653">
    <property type="entry name" value="RIBONUCLEASE VAPC2"/>
    <property type="match status" value="1"/>
</dbReference>
<dbReference type="InterPro" id="IPR022907">
    <property type="entry name" value="VapC_family"/>
</dbReference>
<evidence type="ECO:0000256" key="7">
    <source>
        <dbReference type="ARBA" id="ARBA00038093"/>
    </source>
</evidence>
<reference evidence="10 11" key="1">
    <citation type="submission" date="2020-03" db="EMBL/GenBank/DDBJ databases">
        <title>Draft genome sequences of bacterial isolates from the female urobiome.</title>
        <authorList>
            <person name="Miller-Ensminger T."/>
            <person name="Wolfe A.J."/>
            <person name="Putonti C."/>
        </authorList>
    </citation>
    <scope>NUCLEOTIDE SEQUENCE [LARGE SCALE GENOMIC DNA]</scope>
    <source>
        <strain evidence="10 11">UMB8490</strain>
    </source>
</reference>
<evidence type="ECO:0000256" key="5">
    <source>
        <dbReference type="ARBA" id="ARBA00022801"/>
    </source>
</evidence>
<evidence type="ECO:0000256" key="8">
    <source>
        <dbReference type="HAMAP-Rule" id="MF_00265"/>
    </source>
</evidence>
<comment type="cofactor">
    <cofactor evidence="1 8">
        <name>Mg(2+)</name>
        <dbReference type="ChEBI" id="CHEBI:18420"/>
    </cofactor>
</comment>
<dbReference type="InterPro" id="IPR002716">
    <property type="entry name" value="PIN_dom"/>
</dbReference>
<evidence type="ECO:0000313" key="11">
    <source>
        <dbReference type="Proteomes" id="UP000591626"/>
    </source>
</evidence>
<evidence type="ECO:0000259" key="9">
    <source>
        <dbReference type="Pfam" id="PF01850"/>
    </source>
</evidence>
<dbReference type="GO" id="GO:0090729">
    <property type="term" value="F:toxin activity"/>
    <property type="evidence" value="ECO:0007669"/>
    <property type="project" value="UniProtKB-KW"/>
</dbReference>
<evidence type="ECO:0000313" key="10">
    <source>
        <dbReference type="EMBL" id="NJJ04535.1"/>
    </source>
</evidence>
<keyword evidence="8" id="KW-0800">Toxin</keyword>
<keyword evidence="6 8" id="KW-0460">Magnesium</keyword>
<dbReference type="RefSeq" id="WP_167617082.1">
    <property type="nucleotide sequence ID" value="NZ_JAAUVV010000019.1"/>
</dbReference>
<dbReference type="InterPro" id="IPR050556">
    <property type="entry name" value="Type_II_TA_system_RNase"/>
</dbReference>
<dbReference type="EC" id="3.1.-.-" evidence="8"/>
<protein>
    <recommendedName>
        <fullName evidence="8">Ribonuclease VapC</fullName>
        <shortName evidence="8">RNase VapC</shortName>
        <ecNumber evidence="8">3.1.-.-</ecNumber>
    </recommendedName>
    <alternativeName>
        <fullName evidence="8">Toxin VapC</fullName>
    </alternativeName>
</protein>
<accession>A0AAP7CCV2</accession>
<evidence type="ECO:0000256" key="4">
    <source>
        <dbReference type="ARBA" id="ARBA00022723"/>
    </source>
</evidence>
<feature type="binding site" evidence="8">
    <location>
        <position position="104"/>
    </location>
    <ligand>
        <name>Mg(2+)</name>
        <dbReference type="ChEBI" id="CHEBI:18420"/>
    </ligand>
</feature>
<comment type="similarity">
    <text evidence="7 8">Belongs to the PINc/VapC protein family.</text>
</comment>
<keyword evidence="4 8" id="KW-0479">Metal-binding</keyword>
<evidence type="ECO:0000256" key="1">
    <source>
        <dbReference type="ARBA" id="ARBA00001946"/>
    </source>
</evidence>
<dbReference type="GO" id="GO:0000287">
    <property type="term" value="F:magnesium ion binding"/>
    <property type="evidence" value="ECO:0007669"/>
    <property type="project" value="UniProtKB-UniRule"/>
</dbReference>
<evidence type="ECO:0000256" key="6">
    <source>
        <dbReference type="ARBA" id="ARBA00022842"/>
    </source>
</evidence>
<gene>
    <name evidence="8" type="primary">vapC</name>
    <name evidence="10" type="ORF">HC138_09280</name>
</gene>
<name>A0AAP7CCV2_9CORY</name>
<comment type="caution">
    <text evidence="10">The sequence shown here is derived from an EMBL/GenBank/DDBJ whole genome shotgun (WGS) entry which is preliminary data.</text>
</comment>
<dbReference type="HAMAP" id="MF_00265">
    <property type="entry name" value="VapC_Nob1"/>
    <property type="match status" value="1"/>
</dbReference>
<proteinExistence type="inferred from homology"/>
<dbReference type="GO" id="GO:0004540">
    <property type="term" value="F:RNA nuclease activity"/>
    <property type="evidence" value="ECO:0007669"/>
    <property type="project" value="InterPro"/>
</dbReference>
<evidence type="ECO:0000256" key="2">
    <source>
        <dbReference type="ARBA" id="ARBA00022649"/>
    </source>
</evidence>
<dbReference type="GO" id="GO:0016787">
    <property type="term" value="F:hydrolase activity"/>
    <property type="evidence" value="ECO:0007669"/>
    <property type="project" value="UniProtKB-KW"/>
</dbReference>
<feature type="domain" description="PIN" evidence="9">
    <location>
        <begin position="2"/>
        <end position="123"/>
    </location>
</feature>
<dbReference type="CDD" id="cd18731">
    <property type="entry name" value="PIN_NgFitB-like"/>
    <property type="match status" value="1"/>
</dbReference>
<dbReference type="EMBL" id="JAAUVV010000019">
    <property type="protein sequence ID" value="NJJ04535.1"/>
    <property type="molecule type" value="Genomic_DNA"/>
</dbReference>
<evidence type="ECO:0000256" key="3">
    <source>
        <dbReference type="ARBA" id="ARBA00022722"/>
    </source>
</evidence>